<feature type="transmembrane region" description="Helical" evidence="2">
    <location>
        <begin position="51"/>
        <end position="71"/>
    </location>
</feature>
<dbReference type="EMBL" id="BAABHJ010000039">
    <property type="protein sequence ID" value="GAA4617201.1"/>
    <property type="molecule type" value="Genomic_DNA"/>
</dbReference>
<keyword evidence="4" id="KW-1185">Reference proteome</keyword>
<accession>A0ABP8TY28</accession>
<evidence type="ECO:0000256" key="2">
    <source>
        <dbReference type="SAM" id="Phobius"/>
    </source>
</evidence>
<reference evidence="4" key="1">
    <citation type="journal article" date="2019" name="Int. J. Syst. Evol. Microbiol.">
        <title>The Global Catalogue of Microorganisms (GCM) 10K type strain sequencing project: providing services to taxonomists for standard genome sequencing and annotation.</title>
        <authorList>
            <consortium name="The Broad Institute Genomics Platform"/>
            <consortium name="The Broad Institute Genome Sequencing Center for Infectious Disease"/>
            <person name="Wu L."/>
            <person name="Ma J."/>
        </authorList>
    </citation>
    <scope>NUCLEOTIDE SEQUENCE [LARGE SCALE GENOMIC DNA]</scope>
    <source>
        <strain evidence="4">JCM 17938</strain>
    </source>
</reference>
<evidence type="ECO:0000256" key="1">
    <source>
        <dbReference type="SAM" id="MobiDB-lite"/>
    </source>
</evidence>
<feature type="region of interest" description="Disordered" evidence="1">
    <location>
        <begin position="242"/>
        <end position="263"/>
    </location>
</feature>
<name>A0ABP8TY28_9ACTN</name>
<dbReference type="RefSeq" id="WP_345365441.1">
    <property type="nucleotide sequence ID" value="NZ_BAABHJ010000039.1"/>
</dbReference>
<comment type="caution">
    <text evidence="3">The sequence shown here is derived from an EMBL/GenBank/DDBJ whole genome shotgun (WGS) entry which is preliminary data.</text>
</comment>
<sequence>MSTPYSVTIPADIEKPDRVLANFTARQLAILTPAVAGVWALYLGTANVLPLPVFVVLAVVILGAAAALALVERDGIPLDRLLAYAVRQAGQPRRLVIAPDGVPALPAWATAPDQASPFPAPLRLPARAIRTDGAISLGGEGVAVIIACTTVSFALRTPGEQAALVGAFGGWLNSLTGPAQILVRAQPVNLTPAISLLRERAAGLPHPALEAAARDHAGFLTELATTRELLDRQVLIVLREPYGPTETGSSGRGRHDADGAAQRVLRRAEQTTRALAAAGINAYLLDGAQTAAVLAAVADPTAPPMDFGQAAPEAPITTTTAGGTR</sequence>
<keyword evidence="2" id="KW-1133">Transmembrane helix</keyword>
<evidence type="ECO:0008006" key="5">
    <source>
        <dbReference type="Google" id="ProtNLM"/>
    </source>
</evidence>
<organism evidence="3 4">
    <name type="scientific">Actinoallomurus liliacearum</name>
    <dbReference type="NCBI Taxonomy" id="1080073"/>
    <lineage>
        <taxon>Bacteria</taxon>
        <taxon>Bacillati</taxon>
        <taxon>Actinomycetota</taxon>
        <taxon>Actinomycetes</taxon>
        <taxon>Streptosporangiales</taxon>
        <taxon>Thermomonosporaceae</taxon>
        <taxon>Actinoallomurus</taxon>
    </lineage>
</organism>
<dbReference type="InterPro" id="IPR024414">
    <property type="entry name" value="Uncharacterised_PrgI"/>
</dbReference>
<evidence type="ECO:0000313" key="3">
    <source>
        <dbReference type="EMBL" id="GAA4617201.1"/>
    </source>
</evidence>
<feature type="compositionally biased region" description="Low complexity" evidence="1">
    <location>
        <begin position="310"/>
        <end position="325"/>
    </location>
</feature>
<keyword evidence="2" id="KW-0472">Membrane</keyword>
<feature type="region of interest" description="Disordered" evidence="1">
    <location>
        <begin position="305"/>
        <end position="325"/>
    </location>
</feature>
<dbReference type="Pfam" id="PF12666">
    <property type="entry name" value="PrgI"/>
    <property type="match status" value="1"/>
</dbReference>
<evidence type="ECO:0000313" key="4">
    <source>
        <dbReference type="Proteomes" id="UP001500212"/>
    </source>
</evidence>
<dbReference type="Proteomes" id="UP001500212">
    <property type="component" value="Unassembled WGS sequence"/>
</dbReference>
<feature type="transmembrane region" description="Helical" evidence="2">
    <location>
        <begin position="28"/>
        <end position="45"/>
    </location>
</feature>
<keyword evidence="2" id="KW-0812">Transmembrane</keyword>
<gene>
    <name evidence="3" type="ORF">GCM10023195_76670</name>
</gene>
<protein>
    <recommendedName>
        <fullName evidence="5">PrgI family protein</fullName>
    </recommendedName>
</protein>
<proteinExistence type="predicted"/>